<accession>A0A7N1A597</accession>
<proteinExistence type="inferred from homology"/>
<dbReference type="InterPro" id="IPR011050">
    <property type="entry name" value="Pectin_lyase_fold/virulence"/>
</dbReference>
<evidence type="ECO:0000256" key="4">
    <source>
        <dbReference type="ARBA" id="ARBA00022525"/>
    </source>
</evidence>
<dbReference type="EnsemblPlants" id="Kaladp0103s0016.1.v1.1">
    <property type="protein sequence ID" value="Kaladp0103s0016.1.v1.1"/>
    <property type="gene ID" value="Kaladp0103s0016.v1.1"/>
</dbReference>
<sequence length="394" mass="42907">MASSQTLLSLSVSAFLLILSTSVHCKVFNILDYGARGDGRTDSGEAITNAWEAACQSEVRHNIVLVPKGTYTFKYASLSGPCKAQTIMFRLNGNLKAYAGYYGRVDWLSFRYIDGLIVTGGGKLDGQGPTTWHLNDCRTNSKCGPFPANLRFDMVTNTVIRDITSLNSKSVHINIFGSEYVNVTNVRIIAPADSPNTDGIHLGNVKRIRITDSNIGTGDDCISFSPGSNLVGIHRVVCGPGHGISIGSLGRGSPNEVVTRIRVKDSTFVNTDNGLRVKTWPDSHVGTVDTIVFENVGMENVSNPIIIDQEYCPTSCNPEVPSKVQVKNVIMKNIYGTSSTKIAVNLKCSKSNPCQNVQLEDINLNYNKLDYKSVMQCQNVEGRATGRQNPRSCI</sequence>
<dbReference type="Gramene" id="Kaladp0103s0016.1.v1.1">
    <property type="protein sequence ID" value="Kaladp0103s0016.1.v1.1"/>
    <property type="gene ID" value="Kaladp0103s0016.v1.1"/>
</dbReference>
<name>A0A7N1A597_KALFE</name>
<evidence type="ECO:0008006" key="13">
    <source>
        <dbReference type="Google" id="ProtNLM"/>
    </source>
</evidence>
<keyword evidence="4" id="KW-0964">Secreted</keyword>
<feature type="active site" evidence="8">
    <location>
        <position position="242"/>
    </location>
</feature>
<feature type="chain" id="PRO_5029737440" description="Polygalacturonase" evidence="10">
    <location>
        <begin position="26"/>
        <end position="394"/>
    </location>
</feature>
<evidence type="ECO:0000256" key="3">
    <source>
        <dbReference type="ARBA" id="ARBA00022512"/>
    </source>
</evidence>
<feature type="signal peptide" evidence="10">
    <location>
        <begin position="1"/>
        <end position="25"/>
    </location>
</feature>
<evidence type="ECO:0000256" key="2">
    <source>
        <dbReference type="ARBA" id="ARBA00008834"/>
    </source>
</evidence>
<dbReference type="Pfam" id="PF00295">
    <property type="entry name" value="Glyco_hydro_28"/>
    <property type="match status" value="1"/>
</dbReference>
<dbReference type="FunFam" id="2.160.20.10:FF:000004">
    <property type="entry name" value="Pectin lyase-like superfamily protein"/>
    <property type="match status" value="1"/>
</dbReference>
<keyword evidence="3" id="KW-0134">Cell wall</keyword>
<dbReference type="InterPro" id="IPR006626">
    <property type="entry name" value="PbH1"/>
</dbReference>
<dbReference type="AlphaFoldDB" id="A0A7N1A597"/>
<evidence type="ECO:0000256" key="6">
    <source>
        <dbReference type="ARBA" id="ARBA00023295"/>
    </source>
</evidence>
<reference evidence="11" key="1">
    <citation type="submission" date="2021-01" db="UniProtKB">
        <authorList>
            <consortium name="EnsemblPlants"/>
        </authorList>
    </citation>
    <scope>IDENTIFICATION</scope>
</reference>
<dbReference type="SUPFAM" id="SSF51126">
    <property type="entry name" value="Pectin lyase-like"/>
    <property type="match status" value="1"/>
</dbReference>
<keyword evidence="7" id="KW-0961">Cell wall biogenesis/degradation</keyword>
<dbReference type="GO" id="GO:0004650">
    <property type="term" value="F:polygalacturonase activity"/>
    <property type="evidence" value="ECO:0007669"/>
    <property type="project" value="InterPro"/>
</dbReference>
<dbReference type="GO" id="GO:0005975">
    <property type="term" value="P:carbohydrate metabolic process"/>
    <property type="evidence" value="ECO:0007669"/>
    <property type="project" value="InterPro"/>
</dbReference>
<organism evidence="11 12">
    <name type="scientific">Kalanchoe fedtschenkoi</name>
    <name type="common">Lavender scallops</name>
    <name type="synonym">South American air plant</name>
    <dbReference type="NCBI Taxonomy" id="63787"/>
    <lineage>
        <taxon>Eukaryota</taxon>
        <taxon>Viridiplantae</taxon>
        <taxon>Streptophyta</taxon>
        <taxon>Embryophyta</taxon>
        <taxon>Tracheophyta</taxon>
        <taxon>Spermatophyta</taxon>
        <taxon>Magnoliopsida</taxon>
        <taxon>eudicotyledons</taxon>
        <taxon>Gunneridae</taxon>
        <taxon>Pentapetalae</taxon>
        <taxon>Saxifragales</taxon>
        <taxon>Crassulaceae</taxon>
        <taxon>Kalanchoe</taxon>
    </lineage>
</organism>
<keyword evidence="12" id="KW-1185">Reference proteome</keyword>
<evidence type="ECO:0000256" key="8">
    <source>
        <dbReference type="PROSITE-ProRule" id="PRU10052"/>
    </source>
</evidence>
<keyword evidence="10" id="KW-0732">Signal</keyword>
<dbReference type="Proteomes" id="UP000594263">
    <property type="component" value="Unplaced"/>
</dbReference>
<keyword evidence="5 9" id="KW-0378">Hydrolase</keyword>
<evidence type="ECO:0000313" key="12">
    <source>
        <dbReference type="Proteomes" id="UP000594263"/>
    </source>
</evidence>
<dbReference type="PANTHER" id="PTHR31375">
    <property type="match status" value="1"/>
</dbReference>
<evidence type="ECO:0000313" key="11">
    <source>
        <dbReference type="EnsemblPlants" id="Kaladp0103s0016.1.v1.1"/>
    </source>
</evidence>
<evidence type="ECO:0000256" key="9">
    <source>
        <dbReference type="RuleBase" id="RU361169"/>
    </source>
</evidence>
<dbReference type="OMA" id="RHPINID"/>
<dbReference type="SMART" id="SM00710">
    <property type="entry name" value="PbH1"/>
    <property type="match status" value="4"/>
</dbReference>
<dbReference type="GO" id="GO:0071555">
    <property type="term" value="P:cell wall organization"/>
    <property type="evidence" value="ECO:0007669"/>
    <property type="project" value="UniProtKB-KW"/>
</dbReference>
<evidence type="ECO:0000256" key="7">
    <source>
        <dbReference type="ARBA" id="ARBA00023316"/>
    </source>
</evidence>
<evidence type="ECO:0000256" key="1">
    <source>
        <dbReference type="ARBA" id="ARBA00004191"/>
    </source>
</evidence>
<comment type="subcellular location">
    <subcellularLocation>
        <location evidence="1">Secreted</location>
        <location evidence="1">Cell wall</location>
    </subcellularLocation>
</comment>
<dbReference type="Gene3D" id="2.160.20.10">
    <property type="entry name" value="Single-stranded right-handed beta-helix, Pectin lyase-like"/>
    <property type="match status" value="1"/>
</dbReference>
<evidence type="ECO:0000256" key="10">
    <source>
        <dbReference type="SAM" id="SignalP"/>
    </source>
</evidence>
<dbReference type="InterPro" id="IPR000743">
    <property type="entry name" value="Glyco_hydro_28"/>
</dbReference>
<protein>
    <recommendedName>
        <fullName evidence="13">Polygalacturonase</fullName>
    </recommendedName>
</protein>
<evidence type="ECO:0000256" key="5">
    <source>
        <dbReference type="ARBA" id="ARBA00022801"/>
    </source>
</evidence>
<keyword evidence="6 9" id="KW-0326">Glycosidase</keyword>
<dbReference type="InterPro" id="IPR012334">
    <property type="entry name" value="Pectin_lyas_fold"/>
</dbReference>
<dbReference type="PROSITE" id="PS00502">
    <property type="entry name" value="POLYGALACTURONASE"/>
    <property type="match status" value="1"/>
</dbReference>
<comment type="similarity">
    <text evidence="2 9">Belongs to the glycosyl hydrolase 28 family.</text>
</comment>